<gene>
    <name evidence="3" type="ORF">TNCT_301451</name>
</gene>
<evidence type="ECO:0000256" key="1">
    <source>
        <dbReference type="SAM" id="MobiDB-lite"/>
    </source>
</evidence>
<dbReference type="Proteomes" id="UP000887116">
    <property type="component" value="Unassembled WGS sequence"/>
</dbReference>
<organism evidence="3 4">
    <name type="scientific">Trichonephila clavata</name>
    <name type="common">Joro spider</name>
    <name type="synonym">Nephila clavata</name>
    <dbReference type="NCBI Taxonomy" id="2740835"/>
    <lineage>
        <taxon>Eukaryota</taxon>
        <taxon>Metazoa</taxon>
        <taxon>Ecdysozoa</taxon>
        <taxon>Arthropoda</taxon>
        <taxon>Chelicerata</taxon>
        <taxon>Arachnida</taxon>
        <taxon>Araneae</taxon>
        <taxon>Araneomorphae</taxon>
        <taxon>Entelegynae</taxon>
        <taxon>Araneoidea</taxon>
        <taxon>Nephilidae</taxon>
        <taxon>Trichonephila</taxon>
    </lineage>
</organism>
<dbReference type="AlphaFoldDB" id="A0A8X6H9Z4"/>
<evidence type="ECO:0000313" key="4">
    <source>
        <dbReference type="Proteomes" id="UP000887116"/>
    </source>
</evidence>
<keyword evidence="4" id="KW-1185">Reference proteome</keyword>
<evidence type="ECO:0000313" key="3">
    <source>
        <dbReference type="EMBL" id="GFQ99043.1"/>
    </source>
</evidence>
<keyword evidence="2" id="KW-0472">Membrane</keyword>
<evidence type="ECO:0000256" key="2">
    <source>
        <dbReference type="SAM" id="Phobius"/>
    </source>
</evidence>
<dbReference type="EMBL" id="BMAO01024961">
    <property type="protein sequence ID" value="GFQ99043.1"/>
    <property type="molecule type" value="Genomic_DNA"/>
</dbReference>
<feature type="transmembrane region" description="Helical" evidence="2">
    <location>
        <begin position="14"/>
        <end position="35"/>
    </location>
</feature>
<accession>A0A8X6H9Z4</accession>
<feature type="compositionally biased region" description="Basic and acidic residues" evidence="1">
    <location>
        <begin position="80"/>
        <end position="96"/>
    </location>
</feature>
<comment type="caution">
    <text evidence="3">The sequence shown here is derived from an EMBL/GenBank/DDBJ whole genome shotgun (WGS) entry which is preliminary data.</text>
</comment>
<proteinExistence type="predicted"/>
<keyword evidence="2" id="KW-0812">Transmembrane</keyword>
<keyword evidence="2" id="KW-1133">Transmembrane helix</keyword>
<dbReference type="OrthoDB" id="10428992at2759"/>
<reference evidence="3" key="1">
    <citation type="submission" date="2020-07" db="EMBL/GenBank/DDBJ databases">
        <title>Multicomponent nature underlies the extraordinary mechanical properties of spider dragline silk.</title>
        <authorList>
            <person name="Kono N."/>
            <person name="Nakamura H."/>
            <person name="Mori M."/>
            <person name="Yoshida Y."/>
            <person name="Ohtoshi R."/>
            <person name="Malay A.D."/>
            <person name="Moran D.A.P."/>
            <person name="Tomita M."/>
            <person name="Numata K."/>
            <person name="Arakawa K."/>
        </authorList>
    </citation>
    <scope>NUCLEOTIDE SEQUENCE</scope>
</reference>
<sequence length="96" mass="10996">MKDPLNPRTLKGRLVLWFHIILLSFHGYFYTFLTISPPAQMPLKGWVESRLFPLYSSKIGSSPSFSEAAERLLEPSPNKEIIDSKENGRSTAERKE</sequence>
<feature type="region of interest" description="Disordered" evidence="1">
    <location>
        <begin position="76"/>
        <end position="96"/>
    </location>
</feature>
<name>A0A8X6H9Z4_TRICU</name>
<protein>
    <submittedName>
        <fullName evidence="3">Uncharacterized protein</fullName>
    </submittedName>
</protein>